<organism evidence="1 2">
    <name type="scientific">uncultured phage cr112_1</name>
    <dbReference type="NCBI Taxonomy" id="2772072"/>
    <lineage>
        <taxon>Viruses</taxon>
        <taxon>Duplodnaviria</taxon>
        <taxon>Heunggongvirae</taxon>
        <taxon>Uroviricota</taxon>
        <taxon>Caudoviricetes</taxon>
        <taxon>Crassvirales</taxon>
        <taxon>Steigviridae</taxon>
        <taxon>Asinivirinae</taxon>
        <taxon>Kehishuvirus</taxon>
        <taxon>Kehishuvirus splanchnicus</taxon>
    </lineage>
</organism>
<reference evidence="1 2" key="1">
    <citation type="submission" date="2020-07" db="EMBL/GenBank/DDBJ databases">
        <title>Taxonomic proposal: Crassvirales, a new order of highly abundant and diverse bacterial viruses.</title>
        <authorList>
            <person name="Shkoporov A.N."/>
            <person name="Stockdale S.R."/>
            <person name="Guerin E."/>
            <person name="Ross R.P."/>
            <person name="Hill C."/>
        </authorList>
    </citation>
    <scope>NUCLEOTIDE SEQUENCE [LARGE SCALE GENOMIC DNA]</scope>
</reference>
<protein>
    <submittedName>
        <fullName evidence="1">ABC-type cobalt transporter</fullName>
    </submittedName>
</protein>
<dbReference type="GeneID" id="65129844"/>
<keyword evidence="2" id="KW-1185">Reference proteome</keyword>
<evidence type="ECO:0000313" key="2">
    <source>
        <dbReference type="Proteomes" id="UP000593627"/>
    </source>
</evidence>
<dbReference type="KEGG" id="vg:65129844"/>
<accession>A0A7M1RY57</accession>
<dbReference type="EMBL" id="MT774388">
    <property type="protein sequence ID" value="QOR59298.1"/>
    <property type="molecule type" value="Genomic_DNA"/>
</dbReference>
<name>A0A7M1RY57_9CAUD</name>
<proteinExistence type="predicted"/>
<evidence type="ECO:0000313" key="1">
    <source>
        <dbReference type="EMBL" id="QOR59298.1"/>
    </source>
</evidence>
<dbReference type="RefSeq" id="YP_010111456.1">
    <property type="nucleotide sequence ID" value="NC_055881.1"/>
</dbReference>
<dbReference type="Proteomes" id="UP000593627">
    <property type="component" value="Segment"/>
</dbReference>
<sequence>MDRNEVVRISRLVAFGGLTETEVSILLMQYCLEHNKPYYETTIFVTMLLQYGMAQSFFMEALEYYEKKYTINKLQSKPNEIGQRQIIFIN</sequence>